<feature type="transmembrane region" description="Helical" evidence="9">
    <location>
        <begin position="130"/>
        <end position="148"/>
    </location>
</feature>
<feature type="transmembrane region" description="Helical" evidence="9">
    <location>
        <begin position="208"/>
        <end position="226"/>
    </location>
</feature>
<evidence type="ECO:0000256" key="9">
    <source>
        <dbReference type="SAM" id="Phobius"/>
    </source>
</evidence>
<accession>A0A202FEN7</accession>
<feature type="transmembrane region" description="Helical" evidence="9">
    <location>
        <begin position="98"/>
        <end position="118"/>
    </location>
</feature>
<dbReference type="InterPro" id="IPR051088">
    <property type="entry name" value="PTS_Sugar-EIIC/EIIB"/>
</dbReference>
<keyword evidence="7 8" id="KW-0472">Membrane</keyword>
<evidence type="ECO:0000256" key="3">
    <source>
        <dbReference type="ARBA" id="ARBA00022475"/>
    </source>
</evidence>
<feature type="transmembrane region" description="Helical" evidence="9">
    <location>
        <begin position="270"/>
        <end position="291"/>
    </location>
</feature>
<feature type="transmembrane region" description="Helical" evidence="9">
    <location>
        <begin position="378"/>
        <end position="397"/>
    </location>
</feature>
<keyword evidence="6 9" id="KW-1133">Transmembrane helix</keyword>
<protein>
    <recommendedName>
        <fullName evidence="8">Permease IIC component</fullName>
    </recommendedName>
</protein>
<dbReference type="PANTHER" id="PTHR33989:SF4">
    <property type="entry name" value="PTS SYSTEM N,N'-DIACETYLCHITOBIOSE-SPECIFIC EIIC COMPONENT"/>
    <property type="match status" value="1"/>
</dbReference>
<evidence type="ECO:0000256" key="2">
    <source>
        <dbReference type="ARBA" id="ARBA00022448"/>
    </source>
</evidence>
<dbReference type="RefSeq" id="WP_056952904.1">
    <property type="nucleotide sequence ID" value="NZ_LNUA01000032.1"/>
</dbReference>
<dbReference type="InterPro" id="IPR003352">
    <property type="entry name" value="PTS_EIIC"/>
</dbReference>
<evidence type="ECO:0000256" key="5">
    <source>
        <dbReference type="ARBA" id="ARBA00022692"/>
    </source>
</evidence>
<dbReference type="InterPro" id="IPR004796">
    <property type="entry name" value="PTS_IIC_cello"/>
</dbReference>
<dbReference type="AlphaFoldDB" id="A0A202FEN7"/>
<feature type="transmembrane region" description="Helical" evidence="9">
    <location>
        <begin position="168"/>
        <end position="188"/>
    </location>
</feature>
<dbReference type="InterPro" id="IPR004501">
    <property type="entry name" value="PTS_EIIC_3"/>
</dbReference>
<dbReference type="EMBL" id="MYFM01000001">
    <property type="protein sequence ID" value="OVE98920.1"/>
    <property type="molecule type" value="Genomic_DNA"/>
</dbReference>
<dbReference type="GO" id="GO:0008982">
    <property type="term" value="F:protein-N(PI)-phosphohistidine-sugar phosphotransferase activity"/>
    <property type="evidence" value="ECO:0007669"/>
    <property type="project" value="UniProtKB-UniRule"/>
</dbReference>
<comment type="caution">
    <text evidence="11">The sequence shown here is derived from an EMBL/GenBank/DDBJ whole genome shotgun (WGS) entry which is preliminary data.</text>
</comment>
<evidence type="ECO:0000256" key="7">
    <source>
        <dbReference type="ARBA" id="ARBA00023136"/>
    </source>
</evidence>
<comment type="function">
    <text evidence="8">The phosphoenolpyruvate-dependent sugar phosphotransferase system (PTS), a major carbohydrate active -transport system, catalyzes the phosphorylation of incoming sugar substrates concomitant with their translocation across the cell membrane.</text>
</comment>
<keyword evidence="5 9" id="KW-0812">Transmembrane</keyword>
<feature type="transmembrane region" description="Helical" evidence="9">
    <location>
        <begin position="233"/>
        <end position="250"/>
    </location>
</feature>
<dbReference type="PIRSF" id="PIRSF006351">
    <property type="entry name" value="PTS_EIIC-Cellobiose"/>
    <property type="match status" value="1"/>
</dbReference>
<evidence type="ECO:0000313" key="11">
    <source>
        <dbReference type="EMBL" id="OVE98920.1"/>
    </source>
</evidence>
<feature type="domain" description="PTS EIIC type-3" evidence="10">
    <location>
        <begin position="8"/>
        <end position="396"/>
    </location>
</feature>
<sequence length="436" mass="47514">MKAITNWFRNSFSPALAKFSNMKYMLALRDGMIITVPFTIFGSIFMILANLPIPGWTQLVAPYQAKLQSAVSITFGILAVIVAIGMSHEMAKLNKVDTLSGTAIGVSAFLLCMLNDKFQIDPSTLGSDGMFTAIIVSIISSEIVAFFIRKHIVITLPDSVPPAVASSFVALIPACASLGFFWIIRVLFNIKINAVIQAIFSPLVGGLNSFWGVEFALFLTLILWTVGIHGNNVLGAVASPIYTYFLMANIKDVSKGIAPTHITADGFLDFGMNIGGTGAILALVICCLLFAKSKRYKQLARLGAIPSVFEISEPIMFGFPVVLNPTLSIPFILIPMVLQGITYFLMKAHIIGMVIAQVPWTTPIFINGYLITGGDWRAPVWQLIELVIAIAVYLPFFKVLDRAAYKQEHVEAMETEEKVSDDTLSVKSISGQTQNA</sequence>
<name>A0A202FEN7_9LACO</name>
<dbReference type="Proteomes" id="UP000196232">
    <property type="component" value="Unassembled WGS sequence"/>
</dbReference>
<dbReference type="Pfam" id="PF02378">
    <property type="entry name" value="PTS_EIIC"/>
    <property type="match status" value="1"/>
</dbReference>
<evidence type="ECO:0000256" key="4">
    <source>
        <dbReference type="ARBA" id="ARBA00022597"/>
    </source>
</evidence>
<evidence type="ECO:0000256" key="6">
    <source>
        <dbReference type="ARBA" id="ARBA00022989"/>
    </source>
</evidence>
<reference evidence="11 12" key="1">
    <citation type="submission" date="2017-03" db="EMBL/GenBank/DDBJ databases">
        <title>Genome sequence of Lactobacillus bobalius KACC 16343.</title>
        <authorList>
            <person name="Chun J."/>
        </authorList>
    </citation>
    <scope>NUCLEOTIDE SEQUENCE [LARGE SCALE GENOMIC DNA]</scope>
    <source>
        <strain evidence="11 12">KACC 16343</strain>
    </source>
</reference>
<dbReference type="PANTHER" id="PTHR33989">
    <property type="match status" value="1"/>
</dbReference>
<dbReference type="GO" id="GO:1902815">
    <property type="term" value="P:N,N'-diacetylchitobiose import"/>
    <property type="evidence" value="ECO:0007669"/>
    <property type="project" value="TreeGrafter"/>
</dbReference>
<organism evidence="11 12">
    <name type="scientific">Companilactobacillus bobalius</name>
    <dbReference type="NCBI Taxonomy" id="2801451"/>
    <lineage>
        <taxon>Bacteria</taxon>
        <taxon>Bacillati</taxon>
        <taxon>Bacillota</taxon>
        <taxon>Bacilli</taxon>
        <taxon>Lactobacillales</taxon>
        <taxon>Lactobacillaceae</taxon>
        <taxon>Companilactobacillus</taxon>
    </lineage>
</organism>
<dbReference type="GO" id="GO:0005886">
    <property type="term" value="C:plasma membrane"/>
    <property type="evidence" value="ECO:0007669"/>
    <property type="project" value="UniProtKB-SubCell"/>
</dbReference>
<dbReference type="NCBIfam" id="TIGR00410">
    <property type="entry name" value="lacE"/>
    <property type="match status" value="1"/>
</dbReference>
<evidence type="ECO:0000313" key="12">
    <source>
        <dbReference type="Proteomes" id="UP000196232"/>
    </source>
</evidence>
<keyword evidence="2 8" id="KW-0813">Transport</keyword>
<dbReference type="GO" id="GO:0009401">
    <property type="term" value="P:phosphoenolpyruvate-dependent sugar phosphotransferase system"/>
    <property type="evidence" value="ECO:0007669"/>
    <property type="project" value="InterPro"/>
</dbReference>
<feature type="transmembrane region" description="Helical" evidence="9">
    <location>
        <begin position="65"/>
        <end position="86"/>
    </location>
</feature>
<evidence type="ECO:0000256" key="1">
    <source>
        <dbReference type="ARBA" id="ARBA00004651"/>
    </source>
</evidence>
<keyword evidence="4 8" id="KW-0762">Sugar transport</keyword>
<evidence type="ECO:0000256" key="8">
    <source>
        <dbReference type="PIRNR" id="PIRNR006351"/>
    </source>
</evidence>
<evidence type="ECO:0000259" key="10">
    <source>
        <dbReference type="PROSITE" id="PS51105"/>
    </source>
</evidence>
<proteinExistence type="predicted"/>
<gene>
    <name evidence="11" type="ORF">LKACC16343_00032</name>
</gene>
<comment type="subcellular location">
    <subcellularLocation>
        <location evidence="1">Cell membrane</location>
        <topology evidence="1">Multi-pass membrane protein</topology>
    </subcellularLocation>
</comment>
<dbReference type="PROSITE" id="PS51105">
    <property type="entry name" value="PTS_EIIC_TYPE_3"/>
    <property type="match status" value="1"/>
</dbReference>
<keyword evidence="3 8" id="KW-1003">Cell membrane</keyword>
<feature type="transmembrane region" description="Helical" evidence="9">
    <location>
        <begin position="353"/>
        <end position="372"/>
    </location>
</feature>
<feature type="transmembrane region" description="Helical" evidence="9">
    <location>
        <begin position="32"/>
        <end position="53"/>
    </location>
</feature>